<proteinExistence type="predicted"/>
<feature type="region of interest" description="Disordered" evidence="1">
    <location>
        <begin position="39"/>
        <end position="71"/>
    </location>
</feature>
<feature type="compositionally biased region" description="Polar residues" evidence="1">
    <location>
        <begin position="855"/>
        <end position="864"/>
    </location>
</feature>
<dbReference type="PANTHER" id="PTHR38699:SF1">
    <property type="entry name" value="MITOPHAGY RECEPTOR ATG43"/>
    <property type="match status" value="1"/>
</dbReference>
<dbReference type="GO" id="GO:0000423">
    <property type="term" value="P:mitophagy"/>
    <property type="evidence" value="ECO:0007669"/>
    <property type="project" value="InterPro"/>
</dbReference>
<reference evidence="2 3" key="1">
    <citation type="journal article" date="2020" name="ISME J.">
        <title>Uncovering the hidden diversity of litter-decomposition mechanisms in mushroom-forming fungi.</title>
        <authorList>
            <person name="Floudas D."/>
            <person name="Bentzer J."/>
            <person name="Ahren D."/>
            <person name="Johansson T."/>
            <person name="Persson P."/>
            <person name="Tunlid A."/>
        </authorList>
    </citation>
    <scope>NUCLEOTIDE SEQUENCE [LARGE SCALE GENOMIC DNA]</scope>
    <source>
        <strain evidence="2 3">CBS 291.85</strain>
    </source>
</reference>
<dbReference type="Proteomes" id="UP000559256">
    <property type="component" value="Unassembled WGS sequence"/>
</dbReference>
<feature type="region of interest" description="Disordered" evidence="1">
    <location>
        <begin position="814"/>
        <end position="865"/>
    </location>
</feature>
<sequence>MSSAHHSHRPRRPSLPPIPELRYELSYLRSIGRYVHVERNAGPSHSHASSDDAETESLYEKSRKRDVKEAAVGSTGPSEIVTVQWAPLLWVTARDQVFAPLIQGCVWAVLSVYLSPIASQLGRSVVDRRKSIQEGLGVGWLRKWFNLSTLHGLLPSAIAPVSNVSSCSSGSPPGHFAIWITAAIFNDGCLNRVLKTLPIPASMCNMQKEQITLRAIGGFEWLRHSESQMSSLQDIGRFLFTQAREHVLRFSSSRSKTSSALSSLSNTTDESESTSATQAVPIEITALPSDLWNFSMLAPGKWWYSGESPSEHASSVWNWSTPIGSLRELTNRYLTEHYGSAVNEKDKASTPLPPPQKLSDTLPPEKIKDLLEIFTSYFLPWLNINLIHSKQSQPHSSPDPNVADSILDLVCCTVASRYSSDPFISSVLPQLQVSSNEIISQVILNPQKADPLESIQSLLISSVWAPIPYGPSVDGMRDGHLLLAAALSLASEIQLDKAPDKLIALRKLQAETTDGQTTVEDDELKEAEDLTRLWVALLNTDSLLCTGTRRIPSSHGGRRRGMLAKYFEIFPLSTRILSSDVMKCRDARLHLFGRVLEGMNLGVSASLNTPGDVDGWYRQISNALEFLRITKRWVAPLPIVAEHDKFYFRMLEIVLCCCRLIVLQQSLYAARLLFTQFAECRAAPISPSNSHSKRPNAHEIMTIWGRDGRPLMEHILILLQDTDPALLGTSPDYIFHMISFSAVFLVAHKLVVWNAKGVETPGAEDMLLEKVVGLLDKTSRVRGFRTGTTAGIEHPAKRSAMLVGGVLGLWKNKEKLTHNKRQKNRNLKDGHEDMGTSARVHPSQSYTEASDVIPRTSSSESPSEYQLHAHNMHTPAEQFSTHPDLAYDLQTTPSSDLYTSLSPPTPQLPQNPQSIYHPQTGLSQTNDLYMDQTPSNYTVYTENYAADGWNESALFQDPQFWNEMWNYQAPLPSDDFTS</sequence>
<evidence type="ECO:0000313" key="3">
    <source>
        <dbReference type="Proteomes" id="UP000559256"/>
    </source>
</evidence>
<evidence type="ECO:0000313" key="2">
    <source>
        <dbReference type="EMBL" id="KAF5352013.1"/>
    </source>
</evidence>
<dbReference type="AlphaFoldDB" id="A0A8H5D3G9"/>
<dbReference type="InterPro" id="IPR013898">
    <property type="entry name" value="Atg43"/>
</dbReference>
<keyword evidence="3" id="KW-1185">Reference proteome</keyword>
<dbReference type="EMBL" id="JAACJM010000068">
    <property type="protein sequence ID" value="KAF5352013.1"/>
    <property type="molecule type" value="Genomic_DNA"/>
</dbReference>
<dbReference type="GO" id="GO:0140580">
    <property type="term" value="F:mitochondrion autophagosome adaptor activity"/>
    <property type="evidence" value="ECO:0007669"/>
    <property type="project" value="InterPro"/>
</dbReference>
<comment type="caution">
    <text evidence="2">The sequence shown here is derived from an EMBL/GenBank/DDBJ whole genome shotgun (WGS) entry which is preliminary data.</text>
</comment>
<feature type="compositionally biased region" description="Basic and acidic residues" evidence="1">
    <location>
        <begin position="58"/>
        <end position="69"/>
    </location>
</feature>
<feature type="region of interest" description="Disordered" evidence="1">
    <location>
        <begin position="342"/>
        <end position="361"/>
    </location>
</feature>
<organism evidence="2 3">
    <name type="scientific">Tetrapyrgos nigripes</name>
    <dbReference type="NCBI Taxonomy" id="182062"/>
    <lineage>
        <taxon>Eukaryota</taxon>
        <taxon>Fungi</taxon>
        <taxon>Dikarya</taxon>
        <taxon>Basidiomycota</taxon>
        <taxon>Agaricomycotina</taxon>
        <taxon>Agaricomycetes</taxon>
        <taxon>Agaricomycetidae</taxon>
        <taxon>Agaricales</taxon>
        <taxon>Marasmiineae</taxon>
        <taxon>Marasmiaceae</taxon>
        <taxon>Tetrapyrgos</taxon>
    </lineage>
</organism>
<protein>
    <submittedName>
        <fullName evidence="2">Uncharacterized protein</fullName>
    </submittedName>
</protein>
<dbReference type="OrthoDB" id="2430343at2759"/>
<evidence type="ECO:0000256" key="1">
    <source>
        <dbReference type="SAM" id="MobiDB-lite"/>
    </source>
</evidence>
<dbReference type="PANTHER" id="PTHR38699">
    <property type="entry name" value="CHROMOSOME 1, WHOLE GENOME SHOTGUN SEQUENCE"/>
    <property type="match status" value="1"/>
</dbReference>
<accession>A0A8H5D3G9</accession>
<gene>
    <name evidence="2" type="ORF">D9758_009427</name>
</gene>
<name>A0A8H5D3G9_9AGAR</name>